<evidence type="ECO:0000313" key="2">
    <source>
        <dbReference type="EMBL" id="VDG81824.1"/>
    </source>
</evidence>
<dbReference type="AlphaFoldDB" id="A0A7Z8YCK1"/>
<accession>A0A7Z8YCK1</accession>
<name>A0A7Z8YCK1_CAPOC</name>
<dbReference type="Proteomes" id="UP000276733">
    <property type="component" value="Unassembled WGS sequence"/>
</dbReference>
<gene>
    <name evidence="2" type="ORF">NCTC11458_01119</name>
</gene>
<organism evidence="2 3">
    <name type="scientific">Capnocytophaga ochracea</name>
    <dbReference type="NCBI Taxonomy" id="1018"/>
    <lineage>
        <taxon>Bacteria</taxon>
        <taxon>Pseudomonadati</taxon>
        <taxon>Bacteroidota</taxon>
        <taxon>Flavobacteriia</taxon>
        <taxon>Flavobacteriales</taxon>
        <taxon>Flavobacteriaceae</taxon>
        <taxon>Capnocytophaga</taxon>
    </lineage>
</organism>
<feature type="region of interest" description="Disordered" evidence="1">
    <location>
        <begin position="32"/>
        <end position="52"/>
    </location>
</feature>
<comment type="caution">
    <text evidence="2">The sequence shown here is derived from an EMBL/GenBank/DDBJ whole genome shotgun (WGS) entry which is preliminary data.</text>
</comment>
<proteinExistence type="predicted"/>
<sequence length="72" mass="7973">MLKRGFRGERKRILTPSLSQGEGGMWQVNYSISSRTPEGGQARKGDKPSPSHILRYRGAHTQLSLAIFEGGM</sequence>
<dbReference type="EMBL" id="UYIQ01000001">
    <property type="protein sequence ID" value="VDG81824.1"/>
    <property type="molecule type" value="Genomic_DNA"/>
</dbReference>
<reference evidence="2 3" key="1">
    <citation type="submission" date="2018-11" db="EMBL/GenBank/DDBJ databases">
        <authorList>
            <consortium name="Pathogen Informatics"/>
        </authorList>
    </citation>
    <scope>NUCLEOTIDE SEQUENCE [LARGE SCALE GENOMIC DNA]</scope>
    <source>
        <strain evidence="2 3">NCTC11458</strain>
    </source>
</reference>
<evidence type="ECO:0000256" key="1">
    <source>
        <dbReference type="SAM" id="MobiDB-lite"/>
    </source>
</evidence>
<evidence type="ECO:0000313" key="3">
    <source>
        <dbReference type="Proteomes" id="UP000276733"/>
    </source>
</evidence>
<protein>
    <submittedName>
        <fullName evidence="2">Uncharacterized protein</fullName>
    </submittedName>
</protein>